<dbReference type="SUPFAM" id="SSF53850">
    <property type="entry name" value="Periplasmic binding protein-like II"/>
    <property type="match status" value="1"/>
</dbReference>
<name>A0ABS2DQI6_9BURK</name>
<dbReference type="EMBL" id="JACJJC010000004">
    <property type="protein sequence ID" value="MBM6703606.1"/>
    <property type="molecule type" value="Genomic_DNA"/>
</dbReference>
<evidence type="ECO:0000256" key="1">
    <source>
        <dbReference type="ARBA" id="ARBA00022729"/>
    </source>
</evidence>
<evidence type="ECO:0000256" key="2">
    <source>
        <dbReference type="SAM" id="SignalP"/>
    </source>
</evidence>
<evidence type="ECO:0000313" key="5">
    <source>
        <dbReference type="Proteomes" id="UP000715095"/>
    </source>
</evidence>
<comment type="caution">
    <text evidence="4">The sequence shown here is derived from an EMBL/GenBank/DDBJ whole genome shotgun (WGS) entry which is preliminary data.</text>
</comment>
<dbReference type="Proteomes" id="UP000715095">
    <property type="component" value="Unassembled WGS sequence"/>
</dbReference>
<gene>
    <name evidence="4" type="ORF">H6A60_03775</name>
</gene>
<proteinExistence type="predicted"/>
<protein>
    <submittedName>
        <fullName evidence="4">Transporter substrate-binding domain-containing protein</fullName>
    </submittedName>
</protein>
<reference evidence="4 5" key="1">
    <citation type="journal article" date="2021" name="Sci. Rep.">
        <title>The distribution of antibiotic resistance genes in chicken gut microbiota commensals.</title>
        <authorList>
            <person name="Juricova H."/>
            <person name="Matiasovicova J."/>
            <person name="Kubasova T."/>
            <person name="Cejkova D."/>
            <person name="Rychlik I."/>
        </authorList>
    </citation>
    <scope>NUCLEOTIDE SEQUENCE [LARGE SCALE GENOMIC DNA]</scope>
    <source>
        <strain evidence="4 5">An829</strain>
    </source>
</reference>
<dbReference type="PANTHER" id="PTHR35936">
    <property type="entry name" value="MEMBRANE-BOUND LYTIC MUREIN TRANSGLYCOSYLASE F"/>
    <property type="match status" value="1"/>
</dbReference>
<feature type="signal peptide" evidence="2">
    <location>
        <begin position="1"/>
        <end position="27"/>
    </location>
</feature>
<dbReference type="Gene3D" id="3.40.190.10">
    <property type="entry name" value="Periplasmic binding protein-like II"/>
    <property type="match status" value="2"/>
</dbReference>
<evidence type="ECO:0000259" key="3">
    <source>
        <dbReference type="SMART" id="SM00062"/>
    </source>
</evidence>
<dbReference type="Pfam" id="PF00497">
    <property type="entry name" value="SBP_bac_3"/>
    <property type="match status" value="1"/>
</dbReference>
<dbReference type="RefSeq" id="WP_205102078.1">
    <property type="nucleotide sequence ID" value="NZ_JACJJC010000004.1"/>
</dbReference>
<feature type="chain" id="PRO_5046463717" evidence="2">
    <location>
        <begin position="28"/>
        <end position="261"/>
    </location>
</feature>
<dbReference type="PANTHER" id="PTHR35936:SF19">
    <property type="entry name" value="AMINO-ACID-BINDING PROTEIN YXEM-RELATED"/>
    <property type="match status" value="1"/>
</dbReference>
<dbReference type="InterPro" id="IPR001638">
    <property type="entry name" value="Solute-binding_3/MltF_N"/>
</dbReference>
<evidence type="ECO:0000313" key="4">
    <source>
        <dbReference type="EMBL" id="MBM6703606.1"/>
    </source>
</evidence>
<keyword evidence="5" id="KW-1185">Reference proteome</keyword>
<dbReference type="SMART" id="SM00062">
    <property type="entry name" value="PBPb"/>
    <property type="match status" value="1"/>
</dbReference>
<keyword evidence="1 2" id="KW-0732">Signal</keyword>
<sequence length="261" mass="29018">MNRKHVRTLVAAAAALGAVVLSLSAQAGERLDRVTETKVLRVGTPADYRPFAMKEEGKLVGHDIELVEAMAKTAGWKVEYVITPWKDLEAGIKGNKFDVAVGGITQTLARAGYAAFLPGYAPFGKVALVNKKNKDRFTTPESLNDPSVRVIKNPGGTNEQYVLEHLKKAQVTTHEKNYEIPGMIARDQGDVMITETAEAKLYVKRYPELHAAFLDKPLTPVSEMGFMMPTDDADFVRSMGFLWHLMDIRGELDRIEDKWLD</sequence>
<feature type="domain" description="Solute-binding protein family 3/N-terminal" evidence="3">
    <location>
        <begin position="39"/>
        <end position="261"/>
    </location>
</feature>
<organism evidence="4 5">
    <name type="scientific">Sutterella massiliensis</name>
    <dbReference type="NCBI Taxonomy" id="1816689"/>
    <lineage>
        <taxon>Bacteria</taxon>
        <taxon>Pseudomonadati</taxon>
        <taxon>Pseudomonadota</taxon>
        <taxon>Betaproteobacteria</taxon>
        <taxon>Burkholderiales</taxon>
        <taxon>Sutterellaceae</taxon>
        <taxon>Sutterella</taxon>
    </lineage>
</organism>
<accession>A0ABS2DQI6</accession>